<accession>A0AAV1B1F3</accession>
<feature type="transmembrane region" description="Helical" evidence="1">
    <location>
        <begin position="278"/>
        <end position="300"/>
    </location>
</feature>
<evidence type="ECO:0000313" key="5">
    <source>
        <dbReference type="EMBL" id="CAI8616390.1"/>
    </source>
</evidence>
<keyword evidence="2" id="KW-0732">Signal</keyword>
<feature type="signal peptide" evidence="2">
    <location>
        <begin position="1"/>
        <end position="30"/>
    </location>
</feature>
<evidence type="ECO:0000256" key="1">
    <source>
        <dbReference type="SAM" id="Phobius"/>
    </source>
</evidence>
<dbReference type="InterPro" id="IPR056562">
    <property type="entry name" value="LysM2_CERK1_LYK3_4_5"/>
</dbReference>
<protein>
    <submittedName>
        <fullName evidence="5">Uncharacterized protein</fullName>
    </submittedName>
</protein>
<dbReference type="PANTHER" id="PTHR45927">
    <property type="entry name" value="LYSM-DOMAIN RECEPTOR-LIKE KINASE-RELATED"/>
    <property type="match status" value="1"/>
</dbReference>
<dbReference type="InterPro" id="IPR000719">
    <property type="entry name" value="Prot_kinase_dom"/>
</dbReference>
<dbReference type="AlphaFoldDB" id="A0AAV1B1F3"/>
<dbReference type="Pfam" id="PF23473">
    <property type="entry name" value="LysM3_LYK4_5"/>
    <property type="match status" value="1"/>
</dbReference>
<organism evidence="5 6">
    <name type="scientific">Vicia faba</name>
    <name type="common">Broad bean</name>
    <name type="synonym">Faba vulgaris</name>
    <dbReference type="NCBI Taxonomy" id="3906"/>
    <lineage>
        <taxon>Eukaryota</taxon>
        <taxon>Viridiplantae</taxon>
        <taxon>Streptophyta</taxon>
        <taxon>Embryophyta</taxon>
        <taxon>Tracheophyta</taxon>
        <taxon>Spermatophyta</taxon>
        <taxon>Magnoliopsida</taxon>
        <taxon>eudicotyledons</taxon>
        <taxon>Gunneridae</taxon>
        <taxon>Pentapetalae</taxon>
        <taxon>rosids</taxon>
        <taxon>fabids</taxon>
        <taxon>Fabales</taxon>
        <taxon>Fabaceae</taxon>
        <taxon>Papilionoideae</taxon>
        <taxon>50 kb inversion clade</taxon>
        <taxon>NPAAA clade</taxon>
        <taxon>Hologalegina</taxon>
        <taxon>IRL clade</taxon>
        <taxon>Fabeae</taxon>
        <taxon>Vicia</taxon>
    </lineage>
</organism>
<dbReference type="SUPFAM" id="SSF56112">
    <property type="entry name" value="Protein kinase-like (PK-like)"/>
    <property type="match status" value="1"/>
</dbReference>
<keyword evidence="1" id="KW-0812">Transmembrane</keyword>
<dbReference type="Pfam" id="PF23446">
    <property type="entry name" value="LysM1_NFP_LYK"/>
    <property type="match status" value="1"/>
</dbReference>
<dbReference type="PROSITE" id="PS50011">
    <property type="entry name" value="PROTEIN_KINASE_DOM"/>
    <property type="match status" value="1"/>
</dbReference>
<dbReference type="Gene3D" id="3.30.200.20">
    <property type="entry name" value="Phosphorylase Kinase, domain 1"/>
    <property type="match status" value="1"/>
</dbReference>
<dbReference type="Pfam" id="PF23472">
    <property type="entry name" value="LysM2_CERK1_LYK3_4_5"/>
    <property type="match status" value="1"/>
</dbReference>
<name>A0AAV1B1F3_VICFA</name>
<dbReference type="InterPro" id="IPR011009">
    <property type="entry name" value="Kinase-like_dom_sf"/>
</dbReference>
<dbReference type="GO" id="GO:0005886">
    <property type="term" value="C:plasma membrane"/>
    <property type="evidence" value="ECO:0007669"/>
    <property type="project" value="UniProtKB-ARBA"/>
</dbReference>
<feature type="domain" description="LysM" evidence="4">
    <location>
        <begin position="193"/>
        <end position="237"/>
    </location>
</feature>
<keyword evidence="1" id="KW-1133">Transmembrane helix</keyword>
<evidence type="ECO:0000256" key="2">
    <source>
        <dbReference type="SAM" id="SignalP"/>
    </source>
</evidence>
<dbReference type="InterPro" id="IPR056563">
    <property type="entry name" value="LysM3_LYK4_5"/>
</dbReference>
<dbReference type="PANTHER" id="PTHR45927:SF10">
    <property type="entry name" value="LYSM-DOMAIN RECEPTOR-LIKE KINASE"/>
    <property type="match status" value="1"/>
</dbReference>
<dbReference type="GO" id="GO:0004672">
    <property type="term" value="F:protein kinase activity"/>
    <property type="evidence" value="ECO:0007669"/>
    <property type="project" value="InterPro"/>
</dbReference>
<dbReference type="InterPro" id="IPR018392">
    <property type="entry name" value="LysM"/>
</dbReference>
<sequence>MGKTSFVLIYNKIKILLWFIAWISLNSCYSQQPYDISNCYSNQTSPGSRYTCNSTHETCKTFLVYRSNHNFQTISQISNLFNKTTNEVLHINNLTSSSEILKQGKEVVIPIECTCSGQFYQAKLTYKVLENTQTFSNIACEVFEGLLKYFTLSNENQSQGNYEPKVGDELYVPLRCACPQNFSSIKSVIKYFITYPLIEGDSFDKLKKKFGFSLEDFFEANQLQTYSSVFPMTVVLIPLRNENGPIKILDIPDSPSPPDFLPTNPSETQGSSTQASNLYIAGPIIGFFLFITLVASGFYMKKLKQSDVAIVDSFNPTNSTTLWSPIRTSTTSCLSPDFLVGLKYCLHNYHIEEIEKATKFFSDVNKIGEVVYKGLINDIEVMIKRLRFEETSEVIDLHSRINHVNIVNLIGVCYGEGNLISWSYLVFELPKNGCLRDCLLDPCKELNWYRRTQIVFDIATCLYYLHYCSFPSYAHMNVNSRNIFVTEKWRGRLADVGGVSNNVLHGNVSQKVDIFAFGVVLLELISGRERCEGKLIKDCVGFLMGEGSEGGGCFEGLRSFVDPNLNDYSLPEALCLCFLAKDCVKDDPMLRPTMDDIIKVLAKMV</sequence>
<feature type="domain" description="Protein kinase" evidence="3">
    <location>
        <begin position="288"/>
        <end position="605"/>
    </location>
</feature>
<proteinExistence type="predicted"/>
<dbReference type="InterPro" id="IPR001245">
    <property type="entry name" value="Ser-Thr/Tyr_kinase_cat_dom"/>
</dbReference>
<dbReference type="InterPro" id="IPR052611">
    <property type="entry name" value="Plant_RLK_LysM"/>
</dbReference>
<dbReference type="EMBL" id="OX451741">
    <property type="protein sequence ID" value="CAI8616390.1"/>
    <property type="molecule type" value="Genomic_DNA"/>
</dbReference>
<reference evidence="5 6" key="1">
    <citation type="submission" date="2023-01" db="EMBL/GenBank/DDBJ databases">
        <authorList>
            <person name="Kreplak J."/>
        </authorList>
    </citation>
    <scope>NUCLEOTIDE SEQUENCE [LARGE SCALE GENOMIC DNA]</scope>
</reference>
<dbReference type="Proteomes" id="UP001157006">
    <property type="component" value="Chromosome 6"/>
</dbReference>
<evidence type="ECO:0000259" key="4">
    <source>
        <dbReference type="PROSITE" id="PS51782"/>
    </source>
</evidence>
<evidence type="ECO:0000313" key="6">
    <source>
        <dbReference type="Proteomes" id="UP001157006"/>
    </source>
</evidence>
<keyword evidence="6" id="KW-1185">Reference proteome</keyword>
<gene>
    <name evidence="5" type="ORF">VFH_VI026680</name>
</gene>
<dbReference type="PROSITE" id="PS51782">
    <property type="entry name" value="LYSM"/>
    <property type="match status" value="1"/>
</dbReference>
<dbReference type="InterPro" id="IPR056561">
    <property type="entry name" value="NFP_LYK_LysM1"/>
</dbReference>
<dbReference type="Gene3D" id="1.10.510.10">
    <property type="entry name" value="Transferase(Phosphotransferase) domain 1"/>
    <property type="match status" value="2"/>
</dbReference>
<feature type="chain" id="PRO_5043695888" evidence="2">
    <location>
        <begin position="31"/>
        <end position="605"/>
    </location>
</feature>
<keyword evidence="1" id="KW-0472">Membrane</keyword>
<dbReference type="Pfam" id="PF07714">
    <property type="entry name" value="PK_Tyr_Ser-Thr"/>
    <property type="match status" value="1"/>
</dbReference>
<dbReference type="GO" id="GO:0005524">
    <property type="term" value="F:ATP binding"/>
    <property type="evidence" value="ECO:0007669"/>
    <property type="project" value="InterPro"/>
</dbReference>
<evidence type="ECO:0000259" key="3">
    <source>
        <dbReference type="PROSITE" id="PS50011"/>
    </source>
</evidence>